<accession>A0ABW4LAL5</accession>
<feature type="domain" description="RCK C-terminal" evidence="12">
    <location>
        <begin position="569"/>
        <end position="638"/>
    </location>
</feature>
<dbReference type="Gene3D" id="3.30.70.1450">
    <property type="entry name" value="Regulator of K+ conductance, C-terminal domain"/>
    <property type="match status" value="1"/>
</dbReference>
<protein>
    <submittedName>
        <fullName evidence="14">Chloride channel protein</fullName>
    </submittedName>
</protein>
<gene>
    <name evidence="14" type="ORF">ACFSBI_03335</name>
</gene>
<feature type="transmembrane region" description="Helical" evidence="11">
    <location>
        <begin position="76"/>
        <end position="97"/>
    </location>
</feature>
<dbReference type="SUPFAM" id="SSF116726">
    <property type="entry name" value="TrkA C-terminal domain-like"/>
    <property type="match status" value="1"/>
</dbReference>
<dbReference type="RefSeq" id="WP_377932015.1">
    <property type="nucleotide sequence ID" value="NZ_JBHUEA010000003.1"/>
</dbReference>
<evidence type="ECO:0000256" key="4">
    <source>
        <dbReference type="ARBA" id="ARBA00022989"/>
    </source>
</evidence>
<feature type="transmembrane region" description="Helical" evidence="11">
    <location>
        <begin position="211"/>
        <end position="230"/>
    </location>
</feature>
<evidence type="ECO:0000259" key="13">
    <source>
        <dbReference type="PROSITE" id="PS51371"/>
    </source>
</evidence>
<dbReference type="InterPro" id="IPR050368">
    <property type="entry name" value="ClC-type_chloride_channel"/>
</dbReference>
<organism evidence="14 15">
    <name type="scientific">Amnibacterium endophyticum</name>
    <dbReference type="NCBI Taxonomy" id="2109337"/>
    <lineage>
        <taxon>Bacteria</taxon>
        <taxon>Bacillati</taxon>
        <taxon>Actinomycetota</taxon>
        <taxon>Actinomycetes</taxon>
        <taxon>Micrococcales</taxon>
        <taxon>Microbacteriaceae</taxon>
        <taxon>Amnibacterium</taxon>
    </lineage>
</organism>
<evidence type="ECO:0000256" key="9">
    <source>
        <dbReference type="ARBA" id="ARBA00023303"/>
    </source>
</evidence>
<comment type="subcellular location">
    <subcellularLocation>
        <location evidence="1">Membrane</location>
        <topology evidence="1">Multi-pass membrane protein</topology>
    </subcellularLocation>
</comment>
<evidence type="ECO:0000256" key="11">
    <source>
        <dbReference type="SAM" id="Phobius"/>
    </source>
</evidence>
<feature type="transmembrane region" description="Helical" evidence="11">
    <location>
        <begin position="384"/>
        <end position="410"/>
    </location>
</feature>
<feature type="transmembrane region" description="Helical" evidence="11">
    <location>
        <begin position="353"/>
        <end position="372"/>
    </location>
</feature>
<dbReference type="Pfam" id="PF02080">
    <property type="entry name" value="TrkA_C"/>
    <property type="match status" value="1"/>
</dbReference>
<dbReference type="SUPFAM" id="SSF81340">
    <property type="entry name" value="Clc chloride channel"/>
    <property type="match status" value="1"/>
</dbReference>
<feature type="domain" description="CBS" evidence="13">
    <location>
        <begin position="504"/>
        <end position="562"/>
    </location>
</feature>
<evidence type="ECO:0000313" key="15">
    <source>
        <dbReference type="Proteomes" id="UP001597347"/>
    </source>
</evidence>
<feature type="transmembrane region" description="Helical" evidence="11">
    <location>
        <begin position="416"/>
        <end position="433"/>
    </location>
</feature>
<evidence type="ECO:0000256" key="7">
    <source>
        <dbReference type="ARBA" id="ARBA00023173"/>
    </source>
</evidence>
<dbReference type="CDD" id="cd00400">
    <property type="entry name" value="Voltage_gated_ClC"/>
    <property type="match status" value="1"/>
</dbReference>
<dbReference type="PRINTS" id="PR00762">
    <property type="entry name" value="CLCHANNEL"/>
</dbReference>
<comment type="caution">
    <text evidence="14">The sequence shown here is derived from an EMBL/GenBank/DDBJ whole genome shotgun (WGS) entry which is preliminary data.</text>
</comment>
<dbReference type="Proteomes" id="UP001597347">
    <property type="component" value="Unassembled WGS sequence"/>
</dbReference>
<feature type="transmembrane region" description="Helical" evidence="11">
    <location>
        <begin position="251"/>
        <end position="273"/>
    </location>
</feature>
<evidence type="ECO:0000256" key="2">
    <source>
        <dbReference type="ARBA" id="ARBA00022448"/>
    </source>
</evidence>
<keyword evidence="5" id="KW-0406">Ion transport</keyword>
<evidence type="ECO:0000256" key="8">
    <source>
        <dbReference type="ARBA" id="ARBA00023214"/>
    </source>
</evidence>
<feature type="transmembrane region" description="Helical" evidence="11">
    <location>
        <begin position="26"/>
        <end position="50"/>
    </location>
</feature>
<feature type="transmembrane region" description="Helical" evidence="11">
    <location>
        <begin position="325"/>
        <end position="347"/>
    </location>
</feature>
<keyword evidence="3 11" id="KW-0812">Transmembrane</keyword>
<dbReference type="Pfam" id="PF00571">
    <property type="entry name" value="CBS"/>
    <property type="match status" value="1"/>
</dbReference>
<keyword evidence="4 11" id="KW-1133">Transmembrane helix</keyword>
<evidence type="ECO:0000256" key="10">
    <source>
        <dbReference type="PROSITE-ProRule" id="PRU00703"/>
    </source>
</evidence>
<evidence type="ECO:0000256" key="5">
    <source>
        <dbReference type="ARBA" id="ARBA00023065"/>
    </source>
</evidence>
<dbReference type="Gene3D" id="1.10.3080.10">
    <property type="entry name" value="Clc chloride channel"/>
    <property type="match status" value="1"/>
</dbReference>
<dbReference type="PANTHER" id="PTHR43427:SF6">
    <property type="entry name" value="CHLORIDE CHANNEL PROTEIN CLC-E"/>
    <property type="match status" value="1"/>
</dbReference>
<evidence type="ECO:0000259" key="12">
    <source>
        <dbReference type="PROSITE" id="PS51202"/>
    </source>
</evidence>
<keyword evidence="2" id="KW-0813">Transport</keyword>
<feature type="transmembrane region" description="Helical" evidence="11">
    <location>
        <begin position="293"/>
        <end position="313"/>
    </location>
</feature>
<dbReference type="SUPFAM" id="SSF54631">
    <property type="entry name" value="CBS-domain pair"/>
    <property type="match status" value="1"/>
</dbReference>
<keyword evidence="9" id="KW-0407">Ion channel</keyword>
<dbReference type="PANTHER" id="PTHR43427">
    <property type="entry name" value="CHLORIDE CHANNEL PROTEIN CLC-E"/>
    <property type="match status" value="1"/>
</dbReference>
<feature type="transmembrane region" description="Helical" evidence="11">
    <location>
        <begin position="175"/>
        <end position="199"/>
    </location>
</feature>
<dbReference type="InterPro" id="IPR001807">
    <property type="entry name" value="ClC"/>
</dbReference>
<evidence type="ECO:0000256" key="6">
    <source>
        <dbReference type="ARBA" id="ARBA00023136"/>
    </source>
</evidence>
<reference evidence="15" key="1">
    <citation type="journal article" date="2019" name="Int. J. Syst. Evol. Microbiol.">
        <title>The Global Catalogue of Microorganisms (GCM) 10K type strain sequencing project: providing services to taxonomists for standard genome sequencing and annotation.</title>
        <authorList>
            <consortium name="The Broad Institute Genomics Platform"/>
            <consortium name="The Broad Institute Genome Sequencing Center for Infectious Disease"/>
            <person name="Wu L."/>
            <person name="Ma J."/>
        </authorList>
    </citation>
    <scope>NUCLEOTIDE SEQUENCE [LARGE SCALE GENOMIC DNA]</scope>
    <source>
        <strain evidence="15">CGMCC 1.12471</strain>
    </source>
</reference>
<dbReference type="EMBL" id="JBHUEA010000003">
    <property type="protein sequence ID" value="MFD1720570.1"/>
    <property type="molecule type" value="Genomic_DNA"/>
</dbReference>
<evidence type="ECO:0000256" key="3">
    <source>
        <dbReference type="ARBA" id="ARBA00022692"/>
    </source>
</evidence>
<dbReference type="Pfam" id="PF00654">
    <property type="entry name" value="Voltage_CLC"/>
    <property type="match status" value="1"/>
</dbReference>
<dbReference type="InterPro" id="IPR036721">
    <property type="entry name" value="RCK_C_sf"/>
</dbReference>
<evidence type="ECO:0000256" key="1">
    <source>
        <dbReference type="ARBA" id="ARBA00004141"/>
    </source>
</evidence>
<dbReference type="PROSITE" id="PS51202">
    <property type="entry name" value="RCK_C"/>
    <property type="match status" value="1"/>
</dbReference>
<keyword evidence="15" id="KW-1185">Reference proteome</keyword>
<dbReference type="InterPro" id="IPR006037">
    <property type="entry name" value="RCK_C"/>
</dbReference>
<dbReference type="InterPro" id="IPR046342">
    <property type="entry name" value="CBS_dom_sf"/>
</dbReference>
<dbReference type="InterPro" id="IPR014743">
    <property type="entry name" value="Cl-channel_core"/>
</dbReference>
<keyword evidence="6 11" id="KW-0472">Membrane</keyword>
<evidence type="ECO:0000313" key="14">
    <source>
        <dbReference type="EMBL" id="MFD1720570.1"/>
    </source>
</evidence>
<dbReference type="PROSITE" id="PS51371">
    <property type="entry name" value="CBS"/>
    <property type="match status" value="1"/>
</dbReference>
<keyword evidence="10" id="KW-0129">CBS domain</keyword>
<proteinExistence type="predicted"/>
<keyword evidence="8" id="KW-0868">Chloride</keyword>
<sequence length="638" mass="66343">MSDVATSAAPRRSRLAPGAVVRETRLGLLALALVVGAGAGLGAVVFRLLVNGITWVFTGQAEFGQDGWVGSAHAPWLGLGFLVLAPVVGGLVVGPLVSRFAPEARGHGVPEVMIAVAEQGGRIRPRVAAVKALASAVTIGSGGSVGREGPIVQIGSALASSFGQWVRLPESRLRILVACGAGGGIAATFNAPITGVFFGAEIILRELSAEALFSVMLSAMVADAIAIPFLGGRPFLEQYPVTTVLQHPQDYLLVAVLAVIAAFLGQGFSKALYAVEDLADRLWAGRPEWARPVVGGVAVGLVLLALPQMYGVGYPVMFKALAGDYALWFLLLLVIGKVVATSLTLAVGGSGGVFAPSLFIGLMTGTAFGLVVDQLFGPAAGDPALYAAMGMAGVFSSATRAPLTALASVVEMTGDFLLALPVMLTVGIATAVSRELSYGTVYTTKLLRRGQDLERSAPWQAFARLTAQQTMRPLPEAPRIPDRAEDTEAVAPDLDLGAIGRVRQERAPQAVFEDEPVAEVVRQLDAYGREGMPVVSGDGSRILGWITASSVVRAVRRALLPESRHDLPPQTSDTPLPGFRVVEVEVSPSGAAAGRAVADVAWPEGASPVSYTRGDLVHAVEPATVLEPGDIVNLLVRT</sequence>
<keyword evidence="7" id="KW-0869">Chloride channel</keyword>
<dbReference type="InterPro" id="IPR000644">
    <property type="entry name" value="CBS_dom"/>
</dbReference>
<name>A0ABW4LAL5_9MICO</name>